<protein>
    <submittedName>
        <fullName evidence="4">Peptidase propeptide and YPEB domain protein</fullName>
    </submittedName>
</protein>
<feature type="domain" description="PepSY" evidence="3">
    <location>
        <begin position="168"/>
        <end position="224"/>
    </location>
</feature>
<organism evidence="4 5">
    <name type="scientific">Phocicoccus schoeneichii</name>
    <dbReference type="NCBI Taxonomy" id="1812261"/>
    <lineage>
        <taxon>Bacteria</taxon>
        <taxon>Bacillati</taxon>
        <taxon>Bacillota</taxon>
        <taxon>Bacilli</taxon>
        <taxon>Bacillales</taxon>
        <taxon>Salinicoccaceae</taxon>
        <taxon>Phocicoccus</taxon>
    </lineage>
</organism>
<dbReference type="EMBL" id="CAJEWE010000007">
    <property type="protein sequence ID" value="CAD2074708.1"/>
    <property type="molecule type" value="Genomic_DNA"/>
</dbReference>
<evidence type="ECO:0000313" key="5">
    <source>
        <dbReference type="Proteomes" id="UP000521032"/>
    </source>
</evidence>
<dbReference type="Gene3D" id="3.10.450.40">
    <property type="match status" value="2"/>
</dbReference>
<comment type="caution">
    <text evidence="4">The sequence shown here is derived from an EMBL/GenBank/DDBJ whole genome shotgun (WGS) entry which is preliminary data.</text>
</comment>
<evidence type="ECO:0000256" key="1">
    <source>
        <dbReference type="SAM" id="MobiDB-lite"/>
    </source>
</evidence>
<evidence type="ECO:0000259" key="3">
    <source>
        <dbReference type="Pfam" id="PF03413"/>
    </source>
</evidence>
<proteinExistence type="predicted"/>
<feature type="compositionally biased region" description="Low complexity" evidence="1">
    <location>
        <begin position="21"/>
        <end position="48"/>
    </location>
</feature>
<feature type="compositionally biased region" description="Low complexity" evidence="1">
    <location>
        <begin position="74"/>
        <end position="84"/>
    </location>
</feature>
<feature type="compositionally biased region" description="Acidic residues" evidence="1">
    <location>
        <begin position="49"/>
        <end position="73"/>
    </location>
</feature>
<gene>
    <name evidence="4" type="ORF">JEOSCH030_00758</name>
</gene>
<evidence type="ECO:0000313" key="4">
    <source>
        <dbReference type="EMBL" id="CAD2074708.1"/>
    </source>
</evidence>
<feature type="chain" id="PRO_5038382016" evidence="2">
    <location>
        <begin position="23"/>
        <end position="227"/>
    </location>
</feature>
<name>A0A6V7RCS3_9BACL</name>
<feature type="region of interest" description="Disordered" evidence="1">
    <location>
        <begin position="21"/>
        <end position="91"/>
    </location>
</feature>
<dbReference type="AlphaFoldDB" id="A0A6V7RCS3"/>
<dbReference type="Pfam" id="PF03413">
    <property type="entry name" value="PepSY"/>
    <property type="match status" value="2"/>
</dbReference>
<sequence>MDKKIKLTSLLLALTLTLAACGSSDSNSDNTSEDNSSNQQTEETSNDSSTEDDDNNDDADDNTENDEGDDNSDDNASSETDSSEINLDSYDSTIEDAIKKAQSNFDGQLTDIGLERENNKWVYKIELESDSEEYDVSYDVNTLDIIEEEKDSENDDEDNEYFKYEELITFDEAIIKAKSEVDGKATEISTDFDDGVLYYEVSIQNQNGEDVDVIIDAKSGETVEIDE</sequence>
<accession>A0A6V7RCS3</accession>
<feature type="signal peptide" evidence="2">
    <location>
        <begin position="1"/>
        <end position="22"/>
    </location>
</feature>
<dbReference type="PROSITE" id="PS51257">
    <property type="entry name" value="PROKAR_LIPOPROTEIN"/>
    <property type="match status" value="1"/>
</dbReference>
<evidence type="ECO:0000256" key="2">
    <source>
        <dbReference type="SAM" id="SignalP"/>
    </source>
</evidence>
<dbReference type="RefSeq" id="WP_186086325.1">
    <property type="nucleotide sequence ID" value="NZ_BMDB01000002.1"/>
</dbReference>
<dbReference type="InterPro" id="IPR025711">
    <property type="entry name" value="PepSY"/>
</dbReference>
<keyword evidence="5" id="KW-1185">Reference proteome</keyword>
<reference evidence="4 5" key="1">
    <citation type="submission" date="2020-07" db="EMBL/GenBank/DDBJ databases">
        <authorList>
            <person name="Criscuolo A."/>
        </authorList>
    </citation>
    <scope>NUCLEOTIDE SEQUENCE [LARGE SCALE GENOMIC DNA]</scope>
    <source>
        <strain evidence="5">CIP 111030</strain>
    </source>
</reference>
<keyword evidence="2" id="KW-0732">Signal</keyword>
<feature type="domain" description="PepSY" evidence="3">
    <location>
        <begin position="93"/>
        <end position="149"/>
    </location>
</feature>
<dbReference type="Proteomes" id="UP000521032">
    <property type="component" value="Unassembled WGS sequence"/>
</dbReference>